<keyword evidence="8" id="KW-0511">Multifunctional enzyme</keyword>
<feature type="region of interest" description="Disordered" evidence="9">
    <location>
        <begin position="877"/>
        <end position="1001"/>
    </location>
</feature>
<keyword evidence="3" id="KW-0548">Nucleotidyltransferase</keyword>
<keyword evidence="4" id="KW-0540">Nuclease</keyword>
<feature type="compositionally biased region" description="Basic and acidic residues" evidence="9">
    <location>
        <begin position="971"/>
        <end position="983"/>
    </location>
</feature>
<dbReference type="Gene3D" id="3.10.10.10">
    <property type="entry name" value="HIV Type 1 Reverse Transcriptase, subunit A, domain 1"/>
    <property type="match status" value="1"/>
</dbReference>
<evidence type="ECO:0000256" key="6">
    <source>
        <dbReference type="ARBA" id="ARBA00022801"/>
    </source>
</evidence>
<dbReference type="Pfam" id="PF00078">
    <property type="entry name" value="RVT_1"/>
    <property type="match status" value="1"/>
</dbReference>
<dbReference type="InterPro" id="IPR043502">
    <property type="entry name" value="DNA/RNA_pol_sf"/>
</dbReference>
<dbReference type="GO" id="GO:0003676">
    <property type="term" value="F:nucleic acid binding"/>
    <property type="evidence" value="ECO:0007669"/>
    <property type="project" value="InterPro"/>
</dbReference>
<feature type="compositionally biased region" description="Low complexity" evidence="9">
    <location>
        <begin position="879"/>
        <end position="891"/>
    </location>
</feature>
<dbReference type="AlphaFoldDB" id="A0A0G4IF05"/>
<dbReference type="PROSITE" id="PS50994">
    <property type="entry name" value="INTEGRASE"/>
    <property type="match status" value="1"/>
</dbReference>
<evidence type="ECO:0000256" key="5">
    <source>
        <dbReference type="ARBA" id="ARBA00022759"/>
    </source>
</evidence>
<sequence>MLREELKQMEEAGLIEPSSSAWATPVVLVPKPDGTIRFCLDFWKLNAATQKDGFPMPRIDEVVHLVEGASVFTVLDVSSGFWQIGMREQDKEKTAFVTPFGLYQFKVMAQGLINAPATFQRAMQLVLSGLPRELALVYIDDLIVFSKDFDSHLEDLRTLLDRVQKCGLKLKVEKAQSALLEVKYLGFLLSADGIRPNSAKLEALKNMEPPRDRAEVRSFLGLVGWYRQFIERFSEIAFPLSTLLKTAEGEEKKQIPFRWTEEAQAAFDTLRNRLCEAPCLAHPRVLEPFIVKADTSDEAVGGVLKQRIDEIEKVIEFCSKTLTTTERKWGISEKEGLGVMHCLRKWRHYLLGKRNTLQTDHKALLAWKDKKLNNAKLQRWATELADYDLDIQHVPGRLHSEADALSRLRQKVPNSSTAPCKAEGTVHAAPVELVDTNKTEETDHRGDKEGNVREEREPSEQGEGFFEDLQKYSGGDAYTGPRIRYSKTGELPQSDRVSRTILLSADRFCTENGILYRMEGDREQLVVPAALRDRVIASNYDHALFGHLRTRRTLHRVRESFWWPSMANDVKDWCETYGPCQRRTPARGTDPGVTSIPVSGPRELYGMDIVGPFRTAPGGYKYILVVTDHYTKWAHVFPLVKMSATTIARLLLDFVFLDHGFPRFLLSDRGTNFCAEIVSTLCRLLGVERIRTTAYHPQGNGLIERFNQTLMNMLAKCVEKNPGKWAAVCRQCAWAYNTSVHDITSHTPYKLVFGVTPPHPLLPADAFADLPATDVPDWLEFLKKEMEETQEKIGQSIQKSQQWTEKRKPPVRKFAFSVGELVLMRIERLKKNKLQTAWKGPFIIVGQVSERPMYYVVRPQEGKKREVIHLSRLRRFRVRQTQGQGRQRNSRSPAADAERATERKDSQPSADNAEGEREAEAPQQPSATENGKGPVEGLSEISSQSSEDADSDSDRAANKILAELGEVSDEEFQRDSPPRRDKFLPAASQRSGTRKQRVSRHVVPVRIQASRETEGETEYRVFYNDGSFAWLATKDTGAPKLVADFTNAGCCVGRKRKIRKKREKQKE</sequence>
<name>A0A0G4IF05_9ALVE</name>
<dbReference type="CDD" id="cd09274">
    <property type="entry name" value="RNase_HI_RT_Ty3"/>
    <property type="match status" value="1"/>
</dbReference>
<feature type="domain" description="Integrase catalytic" evidence="11">
    <location>
        <begin position="597"/>
        <end position="756"/>
    </location>
</feature>
<evidence type="ECO:0000256" key="7">
    <source>
        <dbReference type="ARBA" id="ARBA00022918"/>
    </source>
</evidence>
<feature type="compositionally biased region" description="Basic and acidic residues" evidence="9">
    <location>
        <begin position="435"/>
        <end position="459"/>
    </location>
</feature>
<evidence type="ECO:0000313" key="12">
    <source>
        <dbReference type="EMBL" id="CEM55877.1"/>
    </source>
</evidence>
<accession>A0A0G4IF05</accession>
<dbReference type="Pfam" id="PF17921">
    <property type="entry name" value="Integrase_H2C2"/>
    <property type="match status" value="1"/>
</dbReference>
<dbReference type="Gene3D" id="1.10.340.70">
    <property type="match status" value="1"/>
</dbReference>
<organism evidence="12">
    <name type="scientific">Chromera velia CCMP2878</name>
    <dbReference type="NCBI Taxonomy" id="1169474"/>
    <lineage>
        <taxon>Eukaryota</taxon>
        <taxon>Sar</taxon>
        <taxon>Alveolata</taxon>
        <taxon>Colpodellida</taxon>
        <taxon>Chromeraceae</taxon>
        <taxon>Chromera</taxon>
    </lineage>
</organism>
<dbReference type="InterPro" id="IPR041588">
    <property type="entry name" value="Integrase_H2C2"/>
</dbReference>
<dbReference type="Gene3D" id="3.10.20.370">
    <property type="match status" value="1"/>
</dbReference>
<dbReference type="SUPFAM" id="SSF53098">
    <property type="entry name" value="Ribonuclease H-like"/>
    <property type="match status" value="1"/>
</dbReference>
<dbReference type="PhylomeDB" id="A0A0G4IF05"/>
<dbReference type="Pfam" id="PF17919">
    <property type="entry name" value="RT_RNaseH_2"/>
    <property type="match status" value="1"/>
</dbReference>
<dbReference type="FunFam" id="3.10.10.10:FF:000007">
    <property type="entry name" value="Retrovirus-related Pol polyprotein from transposon 17.6-like Protein"/>
    <property type="match status" value="1"/>
</dbReference>
<proteinExistence type="predicted"/>
<protein>
    <recommendedName>
        <fullName evidence="13">Integrase catalytic domain-containing protein</fullName>
    </recommendedName>
</protein>
<dbReference type="InterPro" id="IPR000477">
    <property type="entry name" value="RT_dom"/>
</dbReference>
<dbReference type="GO" id="GO:0015074">
    <property type="term" value="P:DNA integration"/>
    <property type="evidence" value="ECO:0007669"/>
    <property type="project" value="InterPro"/>
</dbReference>
<gene>
    <name evidence="12" type="ORF">Cvel_2447</name>
</gene>
<dbReference type="InterPro" id="IPR050951">
    <property type="entry name" value="Retrovirus_Pol_polyprotein"/>
</dbReference>
<keyword evidence="5" id="KW-0255">Endonuclease</keyword>
<dbReference type="FunFam" id="1.10.340.70:FF:000001">
    <property type="entry name" value="Retrovirus-related Pol polyprotein from transposon gypsy-like Protein"/>
    <property type="match status" value="1"/>
</dbReference>
<dbReference type="FunFam" id="3.30.70.270:FF:000020">
    <property type="entry name" value="Transposon Tf2-6 polyprotein-like Protein"/>
    <property type="match status" value="1"/>
</dbReference>
<evidence type="ECO:0000256" key="1">
    <source>
        <dbReference type="ARBA" id="ARBA00022670"/>
    </source>
</evidence>
<dbReference type="Gene3D" id="3.30.70.270">
    <property type="match status" value="2"/>
</dbReference>
<evidence type="ECO:0008006" key="13">
    <source>
        <dbReference type="Google" id="ProtNLM"/>
    </source>
</evidence>
<keyword evidence="7" id="KW-0695">RNA-directed DNA polymerase</keyword>
<feature type="compositionally biased region" description="Basic and acidic residues" evidence="9">
    <location>
        <begin position="896"/>
        <end position="906"/>
    </location>
</feature>
<dbReference type="Gene3D" id="3.30.420.10">
    <property type="entry name" value="Ribonuclease H-like superfamily/Ribonuclease H"/>
    <property type="match status" value="1"/>
</dbReference>
<dbReference type="GO" id="GO:0008233">
    <property type="term" value="F:peptidase activity"/>
    <property type="evidence" value="ECO:0007669"/>
    <property type="project" value="UniProtKB-KW"/>
</dbReference>
<evidence type="ECO:0000259" key="10">
    <source>
        <dbReference type="PROSITE" id="PS50878"/>
    </source>
</evidence>
<evidence type="ECO:0000256" key="2">
    <source>
        <dbReference type="ARBA" id="ARBA00022679"/>
    </source>
</evidence>
<feature type="domain" description="Reverse transcriptase" evidence="10">
    <location>
        <begin position="10"/>
        <end position="189"/>
    </location>
</feature>
<dbReference type="SUPFAM" id="SSF56672">
    <property type="entry name" value="DNA/RNA polymerases"/>
    <property type="match status" value="1"/>
</dbReference>
<dbReference type="GO" id="GO:0003964">
    <property type="term" value="F:RNA-directed DNA polymerase activity"/>
    <property type="evidence" value="ECO:0007669"/>
    <property type="project" value="UniProtKB-KW"/>
</dbReference>
<dbReference type="PANTHER" id="PTHR37984">
    <property type="entry name" value="PROTEIN CBG26694"/>
    <property type="match status" value="1"/>
</dbReference>
<dbReference type="CDD" id="cd01647">
    <property type="entry name" value="RT_LTR"/>
    <property type="match status" value="1"/>
</dbReference>
<dbReference type="InterPro" id="IPR012337">
    <property type="entry name" value="RNaseH-like_sf"/>
</dbReference>
<dbReference type="PROSITE" id="PS50878">
    <property type="entry name" value="RT_POL"/>
    <property type="match status" value="1"/>
</dbReference>
<dbReference type="InterPro" id="IPR036397">
    <property type="entry name" value="RNaseH_sf"/>
</dbReference>
<dbReference type="InterPro" id="IPR001584">
    <property type="entry name" value="Integrase_cat-core"/>
</dbReference>
<keyword evidence="6" id="KW-0378">Hydrolase</keyword>
<reference evidence="12" key="1">
    <citation type="submission" date="2014-11" db="EMBL/GenBank/DDBJ databases">
        <authorList>
            <person name="Otto D Thomas"/>
            <person name="Naeem Raeece"/>
        </authorList>
    </citation>
    <scope>NUCLEOTIDE SEQUENCE</scope>
</reference>
<keyword evidence="1" id="KW-0645">Protease</keyword>
<dbReference type="InterPro" id="IPR043128">
    <property type="entry name" value="Rev_trsase/Diguanyl_cyclase"/>
</dbReference>
<evidence type="ECO:0000256" key="9">
    <source>
        <dbReference type="SAM" id="MobiDB-lite"/>
    </source>
</evidence>
<dbReference type="Pfam" id="PF00665">
    <property type="entry name" value="rve"/>
    <property type="match status" value="1"/>
</dbReference>
<evidence type="ECO:0000259" key="11">
    <source>
        <dbReference type="PROSITE" id="PS50994"/>
    </source>
</evidence>
<dbReference type="FunFam" id="3.30.420.10:FF:000032">
    <property type="entry name" value="Retrovirus-related Pol polyprotein from transposon 297-like Protein"/>
    <property type="match status" value="1"/>
</dbReference>
<dbReference type="InterPro" id="IPR041577">
    <property type="entry name" value="RT_RNaseH_2"/>
</dbReference>
<dbReference type="VEuPathDB" id="CryptoDB:Cvel_2447"/>
<dbReference type="GO" id="GO:0006508">
    <property type="term" value="P:proteolysis"/>
    <property type="evidence" value="ECO:0007669"/>
    <property type="project" value="UniProtKB-KW"/>
</dbReference>
<evidence type="ECO:0000256" key="8">
    <source>
        <dbReference type="ARBA" id="ARBA00023268"/>
    </source>
</evidence>
<keyword evidence="2" id="KW-0808">Transferase</keyword>
<dbReference type="EMBL" id="CDMZ01005920">
    <property type="protein sequence ID" value="CEM55877.1"/>
    <property type="molecule type" value="Genomic_DNA"/>
</dbReference>
<evidence type="ECO:0000256" key="4">
    <source>
        <dbReference type="ARBA" id="ARBA00022722"/>
    </source>
</evidence>
<feature type="region of interest" description="Disordered" evidence="9">
    <location>
        <begin position="433"/>
        <end position="487"/>
    </location>
</feature>
<evidence type="ECO:0000256" key="3">
    <source>
        <dbReference type="ARBA" id="ARBA00022695"/>
    </source>
</evidence>
<dbReference type="PANTHER" id="PTHR37984:SF5">
    <property type="entry name" value="PROTEIN NYNRIN-LIKE"/>
    <property type="match status" value="1"/>
</dbReference>
<dbReference type="GO" id="GO:0004519">
    <property type="term" value="F:endonuclease activity"/>
    <property type="evidence" value="ECO:0007669"/>
    <property type="project" value="UniProtKB-KW"/>
</dbReference>